<keyword evidence="1" id="KW-0378">Hydrolase</keyword>
<organism evidence="1">
    <name type="scientific">Salmonella phage SalP219</name>
    <dbReference type="NCBI Taxonomy" id="3158864"/>
    <lineage>
        <taxon>Viruses</taxon>
        <taxon>Duplodnaviria</taxon>
        <taxon>Heunggongvirae</taxon>
        <taxon>Uroviricota</taxon>
        <taxon>Caudoviricetes</taxon>
        <taxon>Vequintavirinae</taxon>
        <taxon>Seunavirus</taxon>
    </lineage>
</organism>
<protein>
    <submittedName>
        <fullName evidence="1">HNH endonuclease</fullName>
    </submittedName>
</protein>
<dbReference type="EMBL" id="PP595732">
    <property type="protein sequence ID" value="XBS49913.1"/>
    <property type="molecule type" value="Genomic_DNA"/>
</dbReference>
<proteinExistence type="predicted"/>
<reference evidence="1" key="1">
    <citation type="submission" date="2024-04" db="EMBL/GenBank/DDBJ databases">
        <authorList>
            <person name="Jaglan A.B."/>
            <person name="Vashisth M."/>
            <person name="Anand T."/>
            <person name="Virmani N."/>
            <person name="Bera B."/>
            <person name="Vaid R."/>
        </authorList>
    </citation>
    <scope>NUCLEOTIDE SEQUENCE</scope>
</reference>
<evidence type="ECO:0000313" key="1">
    <source>
        <dbReference type="EMBL" id="XBS49913.1"/>
    </source>
</evidence>
<accession>A0AAU7PI46</accession>
<name>A0AAU7PI46_9CAUD</name>
<keyword evidence="1" id="KW-0540">Nuclease</keyword>
<keyword evidence="1" id="KW-0255">Endonuclease</keyword>
<sequence length="216" mass="25267">MVYGRGINDSDSPCQIFKWVDGRQVLEWRCPYYELWIGILYRCYSKQFHKRQPTYAGCQVADDWLRFSVFKEWVSQQPLHEQWLNKEGDLQFDKDILLEGNRNYTPEACAFVPRYINTALAYSKNSGLPMGVTKKENRKVYEAGCRVDGKRKYLGVRATPLAAHALWQKQKAENLQSVIEVYSSSEFYNELIAKALQKRVDRILNDLQNGEETTYL</sequence>
<dbReference type="GO" id="GO:0004519">
    <property type="term" value="F:endonuclease activity"/>
    <property type="evidence" value="ECO:0007669"/>
    <property type="project" value="UniProtKB-KW"/>
</dbReference>